<dbReference type="AlphaFoldDB" id="A0A8C7M934"/>
<organism evidence="2 3">
    <name type="scientific">Oncorhynchus kisutch</name>
    <name type="common">Coho salmon</name>
    <name type="synonym">Salmo kisutch</name>
    <dbReference type="NCBI Taxonomy" id="8019"/>
    <lineage>
        <taxon>Eukaryota</taxon>
        <taxon>Metazoa</taxon>
        <taxon>Chordata</taxon>
        <taxon>Craniata</taxon>
        <taxon>Vertebrata</taxon>
        <taxon>Euteleostomi</taxon>
        <taxon>Actinopterygii</taxon>
        <taxon>Neopterygii</taxon>
        <taxon>Teleostei</taxon>
        <taxon>Protacanthopterygii</taxon>
        <taxon>Salmoniformes</taxon>
        <taxon>Salmonidae</taxon>
        <taxon>Salmoninae</taxon>
        <taxon>Oncorhynchus</taxon>
    </lineage>
</organism>
<dbReference type="GO" id="GO:0030136">
    <property type="term" value="C:clathrin-coated vesicle"/>
    <property type="evidence" value="ECO:0007669"/>
    <property type="project" value="TreeGrafter"/>
</dbReference>
<evidence type="ECO:0000313" key="3">
    <source>
        <dbReference type="Proteomes" id="UP000694557"/>
    </source>
</evidence>
<dbReference type="GeneTree" id="ENSGT00950000183068"/>
<keyword evidence="3" id="KW-1185">Reference proteome</keyword>
<dbReference type="GO" id="GO:0005545">
    <property type="term" value="F:1-phosphatidylinositol binding"/>
    <property type="evidence" value="ECO:0007669"/>
    <property type="project" value="TreeGrafter"/>
</dbReference>
<dbReference type="GO" id="GO:0032050">
    <property type="term" value="F:clathrin heavy chain binding"/>
    <property type="evidence" value="ECO:0007669"/>
    <property type="project" value="TreeGrafter"/>
</dbReference>
<dbReference type="InterPro" id="IPR013809">
    <property type="entry name" value="ENTH"/>
</dbReference>
<dbReference type="PANTHER" id="PTHR22951:SF28">
    <property type="entry name" value="CLATHRIN COAT ASSEMBLY PROTEIN AP180 ISOFORM X1"/>
    <property type="match status" value="1"/>
</dbReference>
<name>A0A8C7M934_ONCKI</name>
<dbReference type="SUPFAM" id="SSF48464">
    <property type="entry name" value="ENTH/VHS domain"/>
    <property type="match status" value="1"/>
</dbReference>
<accession>A0A8C7M934</accession>
<dbReference type="InterPro" id="IPR045192">
    <property type="entry name" value="AP180-like"/>
</dbReference>
<dbReference type="Pfam" id="PF07651">
    <property type="entry name" value="ANTH"/>
    <property type="match status" value="1"/>
</dbReference>
<dbReference type="GO" id="GO:0008021">
    <property type="term" value="C:synaptic vesicle"/>
    <property type="evidence" value="ECO:0007669"/>
    <property type="project" value="TreeGrafter"/>
</dbReference>
<dbReference type="Gene3D" id="1.25.40.90">
    <property type="match status" value="1"/>
</dbReference>
<dbReference type="PROSITE" id="PS50942">
    <property type="entry name" value="ENTH"/>
    <property type="match status" value="1"/>
</dbReference>
<dbReference type="PANTHER" id="PTHR22951">
    <property type="entry name" value="CLATHRIN ASSEMBLY PROTEIN"/>
    <property type="match status" value="1"/>
</dbReference>
<dbReference type="InterPro" id="IPR008942">
    <property type="entry name" value="ENTH_VHS"/>
</dbReference>
<dbReference type="GO" id="GO:0048268">
    <property type="term" value="P:clathrin coat assembly"/>
    <property type="evidence" value="ECO:0007669"/>
    <property type="project" value="InterPro"/>
</dbReference>
<dbReference type="Proteomes" id="UP000694557">
    <property type="component" value="Unassembled WGS sequence"/>
</dbReference>
<dbReference type="GO" id="GO:0098894">
    <property type="term" value="C:extrinsic component of presynaptic endocytic zone membrane"/>
    <property type="evidence" value="ECO:0007669"/>
    <property type="project" value="TreeGrafter"/>
</dbReference>
<dbReference type="InterPro" id="IPR011417">
    <property type="entry name" value="ANTH_dom"/>
</dbReference>
<dbReference type="GO" id="GO:0005905">
    <property type="term" value="C:clathrin-coated pit"/>
    <property type="evidence" value="ECO:0007669"/>
    <property type="project" value="TreeGrafter"/>
</dbReference>
<proteinExistence type="predicted"/>
<feature type="domain" description="ENTH" evidence="1">
    <location>
        <begin position="14"/>
        <end position="132"/>
    </location>
</feature>
<dbReference type="GO" id="GO:0005546">
    <property type="term" value="F:phosphatidylinositol-4,5-bisphosphate binding"/>
    <property type="evidence" value="ECO:0007669"/>
    <property type="project" value="TreeGrafter"/>
</dbReference>
<dbReference type="SMART" id="SM00273">
    <property type="entry name" value="ENTH"/>
    <property type="match status" value="1"/>
</dbReference>
<dbReference type="GO" id="GO:0072583">
    <property type="term" value="P:clathrin-dependent endocytosis"/>
    <property type="evidence" value="ECO:0007669"/>
    <property type="project" value="InterPro"/>
</dbReference>
<evidence type="ECO:0000259" key="1">
    <source>
        <dbReference type="PROSITE" id="PS50942"/>
    </source>
</evidence>
<sequence length="132" mass="14833">MSGQTLTDRIAAAQYQLTGSEVSRAVCKATTHEVMAPKKKHLEYLISATNATNVNIPQMADTLFERATNASWIVVFKALVTTHHMCVHGNERFIQYLASRTALFNLSLCLSKSCPMNCICYSWTPIKLWKHL</sequence>
<dbReference type="GO" id="GO:0016185">
    <property type="term" value="P:synaptic vesicle budding from presynaptic endocytic zone membrane"/>
    <property type="evidence" value="ECO:0007669"/>
    <property type="project" value="TreeGrafter"/>
</dbReference>
<protein>
    <submittedName>
        <fullName evidence="2">Synaptosome associated protein 91b</fullName>
    </submittedName>
</protein>
<reference evidence="2" key="2">
    <citation type="submission" date="2025-09" db="UniProtKB">
        <authorList>
            <consortium name="Ensembl"/>
        </authorList>
    </citation>
    <scope>IDENTIFICATION</scope>
</reference>
<dbReference type="Ensembl" id="ENSOKIT00005038654.1">
    <property type="protein sequence ID" value="ENSOKIP00005036593.1"/>
    <property type="gene ID" value="ENSOKIG00005015624.1"/>
</dbReference>
<evidence type="ECO:0000313" key="2">
    <source>
        <dbReference type="Ensembl" id="ENSOKIP00005036593.1"/>
    </source>
</evidence>
<dbReference type="GO" id="GO:0000149">
    <property type="term" value="F:SNARE binding"/>
    <property type="evidence" value="ECO:0007669"/>
    <property type="project" value="TreeGrafter"/>
</dbReference>
<reference evidence="2" key="1">
    <citation type="submission" date="2025-08" db="UniProtKB">
        <authorList>
            <consortium name="Ensembl"/>
        </authorList>
    </citation>
    <scope>IDENTIFICATION</scope>
</reference>